<dbReference type="Proteomes" id="UP000229794">
    <property type="component" value="Unassembled WGS sequence"/>
</dbReference>
<gene>
    <name evidence="1" type="ORF">COX06_03095</name>
</gene>
<dbReference type="AlphaFoldDB" id="A0A2H0BCU7"/>
<protein>
    <recommendedName>
        <fullName evidence="3">DNA polymerase III delta N-terminal domain-containing protein</fullName>
    </recommendedName>
</protein>
<dbReference type="Gene3D" id="1.20.272.10">
    <property type="match status" value="1"/>
</dbReference>
<evidence type="ECO:0000313" key="1">
    <source>
        <dbReference type="EMBL" id="PIP55451.1"/>
    </source>
</evidence>
<sequence>MTEEFYHKDIFGTVVNARFGPTEEEVKLLVPGKSGELFNLFTLTDAFGARQKRAAWVLYQKALSVGVPPEAVFFKIVWQIKSMLIASKTKDAGEADMKTFPYNKAKGFLKNFKPGELEKISESLVIDYGRIRKGETEMKILVEKLLLGL</sequence>
<reference evidence="1 2" key="1">
    <citation type="submission" date="2017-09" db="EMBL/GenBank/DDBJ databases">
        <title>Depth-based differentiation of microbial function through sediment-hosted aquifers and enrichment of novel symbionts in the deep terrestrial subsurface.</title>
        <authorList>
            <person name="Probst A.J."/>
            <person name="Ladd B."/>
            <person name="Jarett J.K."/>
            <person name="Geller-Mcgrath D.E."/>
            <person name="Sieber C.M."/>
            <person name="Emerson J.B."/>
            <person name="Anantharaman K."/>
            <person name="Thomas B.C."/>
            <person name="Malmstrom R."/>
            <person name="Stieglmeier M."/>
            <person name="Klingl A."/>
            <person name="Woyke T."/>
            <person name="Ryan C.M."/>
            <person name="Banfield J.F."/>
        </authorList>
    </citation>
    <scope>NUCLEOTIDE SEQUENCE [LARGE SCALE GENOMIC DNA]</scope>
    <source>
        <strain evidence="1">CG22_combo_CG10-13_8_21_14_all_42_17</strain>
    </source>
</reference>
<comment type="caution">
    <text evidence="1">The sequence shown here is derived from an EMBL/GenBank/DDBJ whole genome shotgun (WGS) entry which is preliminary data.</text>
</comment>
<evidence type="ECO:0008006" key="3">
    <source>
        <dbReference type="Google" id="ProtNLM"/>
    </source>
</evidence>
<dbReference type="EMBL" id="PCST01000041">
    <property type="protein sequence ID" value="PIP55451.1"/>
    <property type="molecule type" value="Genomic_DNA"/>
</dbReference>
<accession>A0A2H0BCU7</accession>
<name>A0A2H0BCU7_9BACT</name>
<evidence type="ECO:0000313" key="2">
    <source>
        <dbReference type="Proteomes" id="UP000229794"/>
    </source>
</evidence>
<organism evidence="1 2">
    <name type="scientific">Candidatus Zambryskibacteria bacterium CG22_combo_CG10-13_8_21_14_all_42_17</name>
    <dbReference type="NCBI Taxonomy" id="1975118"/>
    <lineage>
        <taxon>Bacteria</taxon>
        <taxon>Candidatus Zambryskiibacteriota</taxon>
    </lineage>
</organism>
<proteinExistence type="predicted"/>